<evidence type="ECO:0000313" key="6">
    <source>
        <dbReference type="EMBL" id="KRY67508.1"/>
    </source>
</evidence>
<dbReference type="SUPFAM" id="SSF144000">
    <property type="entry name" value="Oxysterol-binding protein-like"/>
    <property type="match status" value="1"/>
</dbReference>
<dbReference type="PROSITE" id="PS01013">
    <property type="entry name" value="OSBP"/>
    <property type="match status" value="1"/>
</dbReference>
<keyword evidence="4" id="KW-0445">Lipid transport</keyword>
<keyword evidence="2" id="KW-0446">Lipid-binding</keyword>
<proteinExistence type="inferred from homology"/>
<dbReference type="EMBL" id="JYDR01000135">
    <property type="protein sequence ID" value="KRY67508.1"/>
    <property type="molecule type" value="Genomic_DNA"/>
</dbReference>
<evidence type="ECO:0000313" key="7">
    <source>
        <dbReference type="Proteomes" id="UP000054632"/>
    </source>
</evidence>
<feature type="compositionally biased region" description="Basic and acidic residues" evidence="5">
    <location>
        <begin position="8"/>
        <end position="17"/>
    </location>
</feature>
<dbReference type="PANTHER" id="PTHR10972">
    <property type="entry name" value="OXYSTEROL-BINDING PROTEIN-RELATED"/>
    <property type="match status" value="1"/>
</dbReference>
<dbReference type="InterPro" id="IPR018494">
    <property type="entry name" value="Oxysterol-bd_CS"/>
</dbReference>
<dbReference type="GO" id="GO:0005829">
    <property type="term" value="C:cytosol"/>
    <property type="evidence" value="ECO:0007669"/>
    <property type="project" value="TreeGrafter"/>
</dbReference>
<dbReference type="GO" id="GO:0005886">
    <property type="term" value="C:plasma membrane"/>
    <property type="evidence" value="ECO:0007669"/>
    <property type="project" value="TreeGrafter"/>
</dbReference>
<evidence type="ECO:0000256" key="1">
    <source>
        <dbReference type="ARBA" id="ARBA00008842"/>
    </source>
</evidence>
<dbReference type="Gene3D" id="3.30.70.3490">
    <property type="match status" value="1"/>
</dbReference>
<sequence length="761" mass="88382">MQNGDSDSSEHEPKKEANSSTGMQIPIAFFGELYLHKKYLIPRWKRRFFILENGLMKIYRRAADPFLVKREIHVFNLSNCNITYSKPRRCVMLDDGGEAVQMKMKSTGRFINFLHLIFKHQNYAKTLRESQTELLQKMANKDYFPPGEAVKSMQILSARMDQIVIGLHNAAAVTKSLTENYLRCVTRKKNSKRKMPGKFRKLTKKINLKKRVLKSEEIKNLKVGKSGMDEEDAVHEFIFFQNNFIAYAEHFNINAKKYLNQIQNEKHHSAEVGMIQPVAFDAEMLNEVSEATTSDEESSDILDEDDAADVNKDFIMPDVKPPSRISLPASVQSINISIWNLFRQCIGKSLISISLPVAVFEPLNVLQILCEEMEYSNLLDQANEEENPYRRLALICCFAMSRYCNTIYRTGRKPFNPVLGETYEYIRQDLGWKFIAEQVSHHPPVSACYADSKSWQMTETLGASAKIWGGSLEIKPDMSLQLLLRKHEEIYTWNKVTTYLHRIISSSRYFEHQGLMKVSCYKASGVVAHADVTLRPDSKNTRGDIVGEIFNNENTRVHVLSGNWHQAIYLDSECIWQPTPLYEEADKYYGFSKFVLGLNELTEEMRPQLPPTDTRFRRDQRLLENGDMDQAAQCKHQIEEFNRDKRKKKALKCEAHIPKWFDKQYNPVTKKIEYVFNGEYWKAREEKFKDVRFEAIWIILKIIYFSRLTAESQLFLDHFFPTFEVSAVCVRLFPKDEHNPFLIGFFQLFPYAGNSVAKVVV</sequence>
<dbReference type="FunFam" id="2.40.160.120:FF:000001">
    <property type="entry name" value="Oxysterol-binding protein"/>
    <property type="match status" value="1"/>
</dbReference>
<comment type="caution">
    <text evidence="6">The sequence shown here is derived from an EMBL/GenBank/DDBJ whole genome shotgun (WGS) entry which is preliminary data.</text>
</comment>
<dbReference type="InterPro" id="IPR000648">
    <property type="entry name" value="Oxysterol-bd"/>
</dbReference>
<keyword evidence="4" id="KW-0813">Transport</keyword>
<dbReference type="AlphaFoldDB" id="A0A0V1E1B1"/>
<name>A0A0V1E1B1_TRIPS</name>
<feature type="region of interest" description="Disordered" evidence="5">
    <location>
        <begin position="1"/>
        <end position="20"/>
    </location>
</feature>
<evidence type="ECO:0000256" key="5">
    <source>
        <dbReference type="SAM" id="MobiDB-lite"/>
    </source>
</evidence>
<reference evidence="6 7" key="1">
    <citation type="submission" date="2015-01" db="EMBL/GenBank/DDBJ databases">
        <title>Evolution of Trichinella species and genotypes.</title>
        <authorList>
            <person name="Korhonen P.K."/>
            <person name="Edoardo P."/>
            <person name="Giuseppe L.R."/>
            <person name="Gasser R.B."/>
        </authorList>
    </citation>
    <scope>NUCLEOTIDE SEQUENCE [LARGE SCALE GENOMIC DNA]</scope>
    <source>
        <strain evidence="6">ISS13</strain>
    </source>
</reference>
<dbReference type="Proteomes" id="UP000054632">
    <property type="component" value="Unassembled WGS sequence"/>
</dbReference>
<dbReference type="Pfam" id="PF01237">
    <property type="entry name" value="Oxysterol_BP"/>
    <property type="match status" value="1"/>
</dbReference>
<evidence type="ECO:0000256" key="4">
    <source>
        <dbReference type="RuleBase" id="RU003845"/>
    </source>
</evidence>
<evidence type="ECO:0000256" key="3">
    <source>
        <dbReference type="RuleBase" id="RU003844"/>
    </source>
</evidence>
<dbReference type="GO" id="GO:0120009">
    <property type="term" value="P:intermembrane lipid transfer"/>
    <property type="evidence" value="ECO:0007669"/>
    <property type="project" value="UniProtKB-ARBA"/>
</dbReference>
<comment type="similarity">
    <text evidence="1 3">Belongs to the OSBP family.</text>
</comment>
<dbReference type="PANTHER" id="PTHR10972:SF203">
    <property type="entry name" value="OXYSTEROL-BINDING PROTEIN HOMOLOG 3"/>
    <property type="match status" value="1"/>
</dbReference>
<accession>A0A0V1E1B1</accession>
<dbReference type="SUPFAM" id="SSF50729">
    <property type="entry name" value="PH domain-like"/>
    <property type="match status" value="1"/>
</dbReference>
<protein>
    <recommendedName>
        <fullName evidence="4">Oxysterol-binding protein</fullName>
    </recommendedName>
</protein>
<organism evidence="6 7">
    <name type="scientific">Trichinella pseudospiralis</name>
    <name type="common">Parasitic roundworm</name>
    <dbReference type="NCBI Taxonomy" id="6337"/>
    <lineage>
        <taxon>Eukaryota</taxon>
        <taxon>Metazoa</taxon>
        <taxon>Ecdysozoa</taxon>
        <taxon>Nematoda</taxon>
        <taxon>Enoplea</taxon>
        <taxon>Dorylaimia</taxon>
        <taxon>Trichinellida</taxon>
        <taxon>Trichinellidae</taxon>
        <taxon>Trichinella</taxon>
    </lineage>
</organism>
<evidence type="ECO:0000256" key="2">
    <source>
        <dbReference type="ARBA" id="ARBA00023121"/>
    </source>
</evidence>
<dbReference type="GO" id="GO:0032934">
    <property type="term" value="F:sterol binding"/>
    <property type="evidence" value="ECO:0007669"/>
    <property type="project" value="TreeGrafter"/>
</dbReference>
<dbReference type="Gene3D" id="2.40.160.120">
    <property type="match status" value="1"/>
</dbReference>
<dbReference type="GO" id="GO:0097038">
    <property type="term" value="C:perinuclear endoplasmic reticulum"/>
    <property type="evidence" value="ECO:0007669"/>
    <property type="project" value="TreeGrafter"/>
</dbReference>
<dbReference type="InterPro" id="IPR037239">
    <property type="entry name" value="OSBP_sf"/>
</dbReference>
<gene>
    <name evidence="6" type="primary">OSBPL6</name>
    <name evidence="6" type="ORF">T4A_12218</name>
</gene>